<dbReference type="AlphaFoldDB" id="A0A329UG22"/>
<dbReference type="EMBL" id="PRLE01000002">
    <property type="protein sequence ID" value="RAW60339.1"/>
    <property type="molecule type" value="Genomic_DNA"/>
</dbReference>
<reference evidence="1 2" key="1">
    <citation type="submission" date="2018-02" db="EMBL/GenBank/DDBJ databases">
        <title>Complete genome sequencing of Faecalibacterium prausnitzii strains isolated from the human gut.</title>
        <authorList>
            <person name="Fitzgerald B.C."/>
            <person name="Shkoporov A.N."/>
            <person name="Ross P.R."/>
            <person name="Hill C."/>
        </authorList>
    </citation>
    <scope>NUCLEOTIDE SEQUENCE [LARGE SCALE GENOMIC DNA]</scope>
    <source>
        <strain evidence="1 2">APC923/61-1</strain>
    </source>
</reference>
<accession>A0A329UG22</accession>
<gene>
    <name evidence="1" type="ORF">C4N22_05435</name>
</gene>
<evidence type="ECO:0000313" key="2">
    <source>
        <dbReference type="Proteomes" id="UP000250583"/>
    </source>
</evidence>
<sequence>MPCSMYAYLAGFLLSDYSDEPYRYGVGSAGDDGGKMTAGELGNDIGEYVKNKVSPIKNYKEKYIEIMTPDQKAFVDFAAKAFGIAENLSVEQAASKVRIKLRDIGYPIWCFKAIDTNSLEEFIDKLAEISNSQNGGNVPTLAGQMGKMLLAVPSSIDNLAQLLTSENGYKAMGEFLHDFEEGQLLTCAEAIGIPDVMADVKKQIGSGEATWLWNMDTGLEELRKLLVDYKIILQSTQLGIKSASFFSCMQAWKEYTRYIKSPASVITAKCPELMYFIGCLKDIAENGEISHEKHEKFLAELTEKASIISALKEEKIAIFKETYSLYLVGFNDAEVRKVYNTLPASSFTDDKSTFEKNVSAISDEIRSEQERFRLLELWEEKTGTKNAYEWSEKNRTPIKAMVSVDEQVNAFKLFDAINYPNTEASKVSDALSYLKSNPGFIASLTDKSKIDTAFIRVIVKKYYAILTDLDAVRDHLEKVIPKAPYSWYGDPAVSTEIEKLANSKYRTGGNSVVMQRIDKMDAEEAKKYLRKLVQEDVEVGISIISKEGI</sequence>
<evidence type="ECO:0000313" key="1">
    <source>
        <dbReference type="EMBL" id="RAW60339.1"/>
    </source>
</evidence>
<dbReference type="RefSeq" id="WP_112148252.1">
    <property type="nucleotide sequence ID" value="NZ_PRLE01000002.1"/>
</dbReference>
<name>A0A329UG22_9FIRM</name>
<dbReference type="Proteomes" id="UP000250583">
    <property type="component" value="Unassembled WGS sequence"/>
</dbReference>
<protein>
    <submittedName>
        <fullName evidence="1">Uncharacterized protein</fullName>
    </submittedName>
</protein>
<proteinExistence type="predicted"/>
<organism evidence="1 2">
    <name type="scientific">Faecalibacterium prausnitzii</name>
    <dbReference type="NCBI Taxonomy" id="853"/>
    <lineage>
        <taxon>Bacteria</taxon>
        <taxon>Bacillati</taxon>
        <taxon>Bacillota</taxon>
        <taxon>Clostridia</taxon>
        <taxon>Eubacteriales</taxon>
        <taxon>Oscillospiraceae</taxon>
        <taxon>Faecalibacterium</taxon>
    </lineage>
</organism>
<comment type="caution">
    <text evidence="1">The sequence shown here is derived from an EMBL/GenBank/DDBJ whole genome shotgun (WGS) entry which is preliminary data.</text>
</comment>